<dbReference type="InterPro" id="IPR036390">
    <property type="entry name" value="WH_DNA-bd_sf"/>
</dbReference>
<comment type="caution">
    <text evidence="6">The sequence shown here is derived from an EMBL/GenBank/DDBJ whole genome shotgun (WGS) entry which is preliminary data.</text>
</comment>
<dbReference type="Pfam" id="PF01614">
    <property type="entry name" value="IclR_C"/>
    <property type="match status" value="1"/>
</dbReference>
<name>A0A916RYJ0_9HYPH</name>
<evidence type="ECO:0000256" key="1">
    <source>
        <dbReference type="ARBA" id="ARBA00023015"/>
    </source>
</evidence>
<dbReference type="InterPro" id="IPR014757">
    <property type="entry name" value="Tscrpt_reg_IclR_C"/>
</dbReference>
<keyword evidence="2" id="KW-0238">DNA-binding</keyword>
<dbReference type="GO" id="GO:0003677">
    <property type="term" value="F:DNA binding"/>
    <property type="evidence" value="ECO:0007669"/>
    <property type="project" value="UniProtKB-KW"/>
</dbReference>
<dbReference type="SMART" id="SM00346">
    <property type="entry name" value="HTH_ICLR"/>
    <property type="match status" value="1"/>
</dbReference>
<proteinExistence type="predicted"/>
<evidence type="ECO:0000256" key="3">
    <source>
        <dbReference type="ARBA" id="ARBA00023163"/>
    </source>
</evidence>
<dbReference type="EMBL" id="BMIF01000012">
    <property type="protein sequence ID" value="GGA76885.1"/>
    <property type="molecule type" value="Genomic_DNA"/>
</dbReference>
<dbReference type="PANTHER" id="PTHR30136:SF23">
    <property type="entry name" value="DNA-BINDING TRANSCRIPTIONAL ACTIVATOR MHPR"/>
    <property type="match status" value="1"/>
</dbReference>
<keyword evidence="7" id="KW-1185">Reference proteome</keyword>
<sequence length="280" mass="30430">MSPYRQVNSVIRALELLEILNRQKFTSIELLHKLSGLPKPTIIRLLSTLSNAGFVAKDENGKGYRITSAVTALSCGYQGAPLVVEAARPWAQELTKRIRWPVAVAVLDENAALVSYTTSAESPMSPYQGILHRRFGLLSRALGRAYLAFCPMEERRLILEILKRTQHPDSGLEMTDEEIHSMLDAVARQGFAVRASAPEKAASASLAVPVFEEGSDRVLATIGITYYNSAVSGGYAVNEYVPLLRTAAANISESVAHLQRKGIQENVPDSGPSRAGVPAK</sequence>
<evidence type="ECO:0000313" key="6">
    <source>
        <dbReference type="EMBL" id="GGA76885.1"/>
    </source>
</evidence>
<dbReference type="InterPro" id="IPR029016">
    <property type="entry name" value="GAF-like_dom_sf"/>
</dbReference>
<gene>
    <name evidence="6" type="ORF">GCM10011385_33710</name>
</gene>
<dbReference type="GO" id="GO:0045892">
    <property type="term" value="P:negative regulation of DNA-templated transcription"/>
    <property type="evidence" value="ECO:0007669"/>
    <property type="project" value="TreeGrafter"/>
</dbReference>
<dbReference type="Gene3D" id="1.10.10.10">
    <property type="entry name" value="Winged helix-like DNA-binding domain superfamily/Winged helix DNA-binding domain"/>
    <property type="match status" value="1"/>
</dbReference>
<reference evidence="6" key="1">
    <citation type="journal article" date="2014" name="Int. J. Syst. Evol. Microbiol.">
        <title>Complete genome sequence of Corynebacterium casei LMG S-19264T (=DSM 44701T), isolated from a smear-ripened cheese.</title>
        <authorList>
            <consortium name="US DOE Joint Genome Institute (JGI-PGF)"/>
            <person name="Walter F."/>
            <person name="Albersmeier A."/>
            <person name="Kalinowski J."/>
            <person name="Ruckert C."/>
        </authorList>
    </citation>
    <scope>NUCLEOTIDE SEQUENCE</scope>
    <source>
        <strain evidence="6">CGMCC 1.15320</strain>
    </source>
</reference>
<dbReference type="NCBIfam" id="NF007342">
    <property type="entry name" value="PRK09834.1-4"/>
    <property type="match status" value="1"/>
</dbReference>
<reference evidence="6" key="2">
    <citation type="submission" date="2020-09" db="EMBL/GenBank/DDBJ databases">
        <authorList>
            <person name="Sun Q."/>
            <person name="Zhou Y."/>
        </authorList>
    </citation>
    <scope>NUCLEOTIDE SEQUENCE</scope>
    <source>
        <strain evidence="6">CGMCC 1.15320</strain>
    </source>
</reference>
<accession>A0A916RYJ0</accession>
<dbReference type="InterPro" id="IPR050707">
    <property type="entry name" value="HTH_MetabolicPath_Reg"/>
</dbReference>
<dbReference type="PANTHER" id="PTHR30136">
    <property type="entry name" value="HELIX-TURN-HELIX TRANSCRIPTIONAL REGULATOR, ICLR FAMILY"/>
    <property type="match status" value="1"/>
</dbReference>
<dbReference type="InterPro" id="IPR005471">
    <property type="entry name" value="Tscrpt_reg_IclR_N"/>
</dbReference>
<organism evidence="6 7">
    <name type="scientific">Nitratireductor aestuarii</name>
    <dbReference type="NCBI Taxonomy" id="1735103"/>
    <lineage>
        <taxon>Bacteria</taxon>
        <taxon>Pseudomonadati</taxon>
        <taxon>Pseudomonadota</taxon>
        <taxon>Alphaproteobacteria</taxon>
        <taxon>Hyphomicrobiales</taxon>
        <taxon>Phyllobacteriaceae</taxon>
        <taxon>Nitratireductor</taxon>
    </lineage>
</organism>
<protein>
    <submittedName>
        <fullName evidence="6">IclR family transcriptional regulator</fullName>
    </submittedName>
</protein>
<dbReference type="RefSeq" id="WP_188722267.1">
    <property type="nucleotide sequence ID" value="NZ_BMIF01000012.1"/>
</dbReference>
<dbReference type="PROSITE" id="PS51077">
    <property type="entry name" value="HTH_ICLR"/>
    <property type="match status" value="1"/>
</dbReference>
<keyword evidence="3" id="KW-0804">Transcription</keyword>
<dbReference type="Proteomes" id="UP000636264">
    <property type="component" value="Unassembled WGS sequence"/>
</dbReference>
<dbReference type="Gene3D" id="3.30.450.40">
    <property type="match status" value="1"/>
</dbReference>
<evidence type="ECO:0000256" key="2">
    <source>
        <dbReference type="ARBA" id="ARBA00023125"/>
    </source>
</evidence>
<feature type="domain" description="HTH iclR-type" evidence="4">
    <location>
        <begin position="7"/>
        <end position="68"/>
    </location>
</feature>
<dbReference type="GO" id="GO:0003700">
    <property type="term" value="F:DNA-binding transcription factor activity"/>
    <property type="evidence" value="ECO:0007669"/>
    <property type="project" value="TreeGrafter"/>
</dbReference>
<dbReference type="AlphaFoldDB" id="A0A916RYJ0"/>
<dbReference type="SUPFAM" id="SSF55781">
    <property type="entry name" value="GAF domain-like"/>
    <property type="match status" value="1"/>
</dbReference>
<feature type="domain" description="IclR-ED" evidence="5">
    <location>
        <begin position="69"/>
        <end position="257"/>
    </location>
</feature>
<evidence type="ECO:0000313" key="7">
    <source>
        <dbReference type="Proteomes" id="UP000636264"/>
    </source>
</evidence>
<dbReference type="Pfam" id="PF09339">
    <property type="entry name" value="HTH_IclR"/>
    <property type="match status" value="1"/>
</dbReference>
<keyword evidence="1" id="KW-0805">Transcription regulation</keyword>
<dbReference type="PROSITE" id="PS51078">
    <property type="entry name" value="ICLR_ED"/>
    <property type="match status" value="1"/>
</dbReference>
<dbReference type="SUPFAM" id="SSF46785">
    <property type="entry name" value="Winged helix' DNA-binding domain"/>
    <property type="match status" value="1"/>
</dbReference>
<dbReference type="InterPro" id="IPR036388">
    <property type="entry name" value="WH-like_DNA-bd_sf"/>
</dbReference>
<evidence type="ECO:0000259" key="4">
    <source>
        <dbReference type="PROSITE" id="PS51077"/>
    </source>
</evidence>
<evidence type="ECO:0000259" key="5">
    <source>
        <dbReference type="PROSITE" id="PS51078"/>
    </source>
</evidence>